<reference evidence="2" key="1">
    <citation type="submission" date="2018-12" db="EMBL/GenBank/DDBJ databases">
        <title>Genome sequence of Microcystis aeruginosa NIES-4285.</title>
        <authorList>
            <person name="Tanabe Y."/>
        </authorList>
    </citation>
    <scope>NUCLEOTIDE SEQUENCE [LARGE SCALE GENOMIC DNA]</scope>
    <source>
        <strain evidence="2">NIES-4285</strain>
    </source>
</reference>
<name>A0A402DKA2_MICAE</name>
<evidence type="ECO:0008006" key="3">
    <source>
        <dbReference type="Google" id="ProtNLM"/>
    </source>
</evidence>
<organism evidence="1 2">
    <name type="scientific">Microcystis aeruginosa NIES-4285</name>
    <dbReference type="NCBI Taxonomy" id="2497681"/>
    <lineage>
        <taxon>Bacteria</taxon>
        <taxon>Bacillati</taxon>
        <taxon>Cyanobacteriota</taxon>
        <taxon>Cyanophyceae</taxon>
        <taxon>Oscillatoriophycideae</taxon>
        <taxon>Chroococcales</taxon>
        <taxon>Microcystaceae</taxon>
        <taxon>Microcystis</taxon>
    </lineage>
</organism>
<proteinExistence type="predicted"/>
<gene>
    <name evidence="1" type="ORF">MiAbB_04600</name>
</gene>
<dbReference type="EMBL" id="BIFY01000161">
    <property type="protein sequence ID" value="GCE62651.1"/>
    <property type="molecule type" value="Genomic_DNA"/>
</dbReference>
<dbReference type="AlphaFoldDB" id="A0A402DKA2"/>
<evidence type="ECO:0000313" key="2">
    <source>
        <dbReference type="Proteomes" id="UP000289660"/>
    </source>
</evidence>
<comment type="caution">
    <text evidence="1">The sequence shown here is derived from an EMBL/GenBank/DDBJ whole genome shotgun (WGS) entry which is preliminary data.</text>
</comment>
<dbReference type="RefSeq" id="WP_253845496.1">
    <property type="nucleotide sequence ID" value="NZ_BIFY01000161.1"/>
</dbReference>
<sequence>MFASIIPQPSSRLKRARAFRRASLIFNPVSGQGNAEAQLATIKDLLEPHIALTIYLSNSHFKVS</sequence>
<accession>A0A402DKA2</accession>
<evidence type="ECO:0000313" key="1">
    <source>
        <dbReference type="EMBL" id="GCE62651.1"/>
    </source>
</evidence>
<dbReference type="Proteomes" id="UP000289660">
    <property type="component" value="Unassembled WGS sequence"/>
</dbReference>
<protein>
    <recommendedName>
        <fullName evidence="3">DAGKc domain-containing protein</fullName>
    </recommendedName>
</protein>